<dbReference type="GO" id="GO:0030288">
    <property type="term" value="C:outer membrane-bounded periplasmic space"/>
    <property type="evidence" value="ECO:0007669"/>
    <property type="project" value="TreeGrafter"/>
</dbReference>
<evidence type="ECO:0000259" key="11">
    <source>
        <dbReference type="Pfam" id="PF06832"/>
    </source>
</evidence>
<dbReference type="GO" id="GO:0008658">
    <property type="term" value="F:penicillin binding"/>
    <property type="evidence" value="ECO:0007669"/>
    <property type="project" value="InterPro"/>
</dbReference>
<dbReference type="PANTHER" id="PTHR32282:SF15">
    <property type="entry name" value="PENICILLIN-BINDING PROTEIN 1C"/>
    <property type="match status" value="1"/>
</dbReference>
<keyword evidence="6" id="KW-0511">Multifunctional enzyme</keyword>
<dbReference type="SUPFAM" id="SSF53955">
    <property type="entry name" value="Lysozyme-like"/>
    <property type="match status" value="1"/>
</dbReference>
<dbReference type="EC" id="2.4.99.28" evidence="7"/>
<dbReference type="GO" id="GO:0004180">
    <property type="term" value="F:carboxypeptidase activity"/>
    <property type="evidence" value="ECO:0007669"/>
    <property type="project" value="UniProtKB-KW"/>
</dbReference>
<evidence type="ECO:0000259" key="10">
    <source>
        <dbReference type="Pfam" id="PF00912"/>
    </source>
</evidence>
<dbReference type="Gene3D" id="3.40.710.10">
    <property type="entry name" value="DD-peptidase/beta-lactamase superfamily"/>
    <property type="match status" value="1"/>
</dbReference>
<dbReference type="SUPFAM" id="SSF56601">
    <property type="entry name" value="beta-lactamase/transpeptidase-like"/>
    <property type="match status" value="1"/>
</dbReference>
<accession>A0A3B0Z5Z4</accession>
<evidence type="ECO:0000256" key="1">
    <source>
        <dbReference type="ARBA" id="ARBA00022645"/>
    </source>
</evidence>
<dbReference type="GO" id="GO:0006508">
    <property type="term" value="P:proteolysis"/>
    <property type="evidence" value="ECO:0007669"/>
    <property type="project" value="UniProtKB-KW"/>
</dbReference>
<dbReference type="GO" id="GO:0009252">
    <property type="term" value="P:peptidoglycan biosynthetic process"/>
    <property type="evidence" value="ECO:0007669"/>
    <property type="project" value="InterPro"/>
</dbReference>
<evidence type="ECO:0000256" key="3">
    <source>
        <dbReference type="ARBA" id="ARBA00022676"/>
    </source>
</evidence>
<dbReference type="InterPro" id="IPR009647">
    <property type="entry name" value="PBP_C"/>
</dbReference>
<sequence>MRATWQNLGSDRLISGASTLTMQVARLIDPHSRSFSGKLKQIFRALQLEWHYSKDGILTLYLNRAPFGGTLEGVQAAAFTYLGKSAAHLSDAEAALMAVLPQAPSRNRPDRHPDRAQAMRDKVLVRLAKHKVWSESRVEDAFKEPVWAQFYKPPLRAPLLSRRLVTEYPDQAVNRTTLDANLQMSIADLIRNRIQSMPLGTSAAVLVMENRNLAVRAYVGSADFSDAQRFGHVDMVQAMRSPGSTLKPFIYGMALDAGLIHSQSLLVDGLSDFGSYRPQNFDQEYSGPVSVSNALQRSLNVPAVQVLEKVGDNQFMSRLKSAGMALQLPRGAKANLALGLGGVGTTLESLVGVYSALVNGGKAGKPRFLKSEPLWQRPILSEGAAWIVRDILNSNKRPDRSAPYLMSYRGNQVAWKTGTSYGFRDSWTIGTTADYTVGVWIGRPDGTPLPGYYGAVAAAPLLFSITDYLPAIGDHGGYAPDSVSKAEICWPLGGLVTETPEALCHRKKEAYLIEGNVPTTFPDSENSWETNPVSFLVNPETGLRVDASCMVKQVEKRVVALWPKMIEAWVEPKYRRYQQISDFDPGCNKPPVIATGQVKIVGIQDGSTFKPVGKMHVRPSVELSALGGQGKHYWFINGEMKYMQSASSKLTHIFKKPGRYVITVVDEQGKSDEVIVEVSL</sequence>
<evidence type="ECO:0000256" key="2">
    <source>
        <dbReference type="ARBA" id="ARBA00022670"/>
    </source>
</evidence>
<gene>
    <name evidence="12" type="ORF">MNBD_GAMMA16-121</name>
</gene>
<keyword evidence="4 12" id="KW-0808">Transferase</keyword>
<feature type="domain" description="Glycosyl transferase family 51" evidence="10">
    <location>
        <begin position="1"/>
        <end position="126"/>
    </location>
</feature>
<feature type="domain" description="Penicillin-binding protein transpeptidase" evidence="9">
    <location>
        <begin position="204"/>
        <end position="430"/>
    </location>
</feature>
<dbReference type="Gene3D" id="1.10.3810.10">
    <property type="entry name" value="Biosynthetic peptidoglycan transglycosylase-like"/>
    <property type="match status" value="1"/>
</dbReference>
<proteinExistence type="predicted"/>
<dbReference type="GO" id="GO:0008955">
    <property type="term" value="F:peptidoglycan glycosyltransferase activity"/>
    <property type="evidence" value="ECO:0007669"/>
    <property type="project" value="UniProtKB-EC"/>
</dbReference>
<evidence type="ECO:0000256" key="7">
    <source>
        <dbReference type="ARBA" id="ARBA00044770"/>
    </source>
</evidence>
<dbReference type="InterPro" id="IPR012338">
    <property type="entry name" value="Beta-lactam/transpept-like"/>
</dbReference>
<dbReference type="PANTHER" id="PTHR32282">
    <property type="entry name" value="BINDING PROTEIN TRANSPEPTIDASE, PUTATIVE-RELATED"/>
    <property type="match status" value="1"/>
</dbReference>
<comment type="catalytic activity">
    <reaction evidence="8">
        <text>[GlcNAc-(1-&gt;4)-Mur2Ac(oyl-L-Ala-gamma-D-Glu-L-Lys-D-Ala-D-Ala)](n)-di-trans,octa-cis-undecaprenyl diphosphate + beta-D-GlcNAc-(1-&gt;4)-Mur2Ac(oyl-L-Ala-gamma-D-Glu-L-Lys-D-Ala-D-Ala)-di-trans,octa-cis-undecaprenyl diphosphate = [GlcNAc-(1-&gt;4)-Mur2Ac(oyl-L-Ala-gamma-D-Glu-L-Lys-D-Ala-D-Ala)](n+1)-di-trans,octa-cis-undecaprenyl diphosphate + di-trans,octa-cis-undecaprenyl diphosphate + H(+)</text>
        <dbReference type="Rhea" id="RHEA:23708"/>
        <dbReference type="Rhea" id="RHEA-COMP:9602"/>
        <dbReference type="Rhea" id="RHEA-COMP:9603"/>
        <dbReference type="ChEBI" id="CHEBI:15378"/>
        <dbReference type="ChEBI" id="CHEBI:58405"/>
        <dbReference type="ChEBI" id="CHEBI:60033"/>
        <dbReference type="ChEBI" id="CHEBI:78435"/>
        <dbReference type="EC" id="2.4.99.28"/>
    </reaction>
</comment>
<dbReference type="InterPro" id="IPR011815">
    <property type="entry name" value="PBP_1c"/>
</dbReference>
<evidence type="ECO:0000256" key="6">
    <source>
        <dbReference type="ARBA" id="ARBA00023268"/>
    </source>
</evidence>
<dbReference type="InterPro" id="IPR001264">
    <property type="entry name" value="Glyco_trans_51"/>
</dbReference>
<keyword evidence="1" id="KW-0121">Carboxypeptidase</keyword>
<keyword evidence="5" id="KW-0378">Hydrolase</keyword>
<evidence type="ECO:0000256" key="4">
    <source>
        <dbReference type="ARBA" id="ARBA00022679"/>
    </source>
</evidence>
<dbReference type="Pfam" id="PF00912">
    <property type="entry name" value="Transgly"/>
    <property type="match status" value="1"/>
</dbReference>
<feature type="domain" description="Penicillin-binding C-terminal" evidence="11">
    <location>
        <begin position="595"/>
        <end position="674"/>
    </location>
</feature>
<dbReference type="InterPro" id="IPR001460">
    <property type="entry name" value="PCN-bd_Tpept"/>
</dbReference>
<name>A0A3B0Z5Z4_9ZZZZ</name>
<dbReference type="InterPro" id="IPR023346">
    <property type="entry name" value="Lysozyme-like_dom_sf"/>
</dbReference>
<dbReference type="InterPro" id="IPR050396">
    <property type="entry name" value="Glycosyltr_51/Transpeptidase"/>
</dbReference>
<dbReference type="NCBIfam" id="TIGR02073">
    <property type="entry name" value="PBP_1c"/>
    <property type="match status" value="1"/>
</dbReference>
<dbReference type="EMBL" id="UOFO01000014">
    <property type="protein sequence ID" value="VAW83613.1"/>
    <property type="molecule type" value="Genomic_DNA"/>
</dbReference>
<keyword evidence="2" id="KW-0645">Protease</keyword>
<keyword evidence="3 12" id="KW-0328">Glycosyltransferase</keyword>
<organism evidence="12">
    <name type="scientific">hydrothermal vent metagenome</name>
    <dbReference type="NCBI Taxonomy" id="652676"/>
    <lineage>
        <taxon>unclassified sequences</taxon>
        <taxon>metagenomes</taxon>
        <taxon>ecological metagenomes</taxon>
    </lineage>
</organism>
<protein>
    <recommendedName>
        <fullName evidence="7">peptidoglycan glycosyltransferase</fullName>
        <ecNumber evidence="7">2.4.99.28</ecNumber>
    </recommendedName>
</protein>
<evidence type="ECO:0000256" key="8">
    <source>
        <dbReference type="ARBA" id="ARBA00049902"/>
    </source>
</evidence>
<dbReference type="Pfam" id="PF00905">
    <property type="entry name" value="Transpeptidase"/>
    <property type="match status" value="1"/>
</dbReference>
<reference evidence="12" key="1">
    <citation type="submission" date="2018-06" db="EMBL/GenBank/DDBJ databases">
        <authorList>
            <person name="Zhirakovskaya E."/>
        </authorList>
    </citation>
    <scope>NUCLEOTIDE SEQUENCE</scope>
</reference>
<evidence type="ECO:0000313" key="12">
    <source>
        <dbReference type="EMBL" id="VAW83613.1"/>
    </source>
</evidence>
<dbReference type="Pfam" id="PF06832">
    <property type="entry name" value="BiPBP_C"/>
    <property type="match status" value="1"/>
</dbReference>
<evidence type="ECO:0000259" key="9">
    <source>
        <dbReference type="Pfam" id="PF00905"/>
    </source>
</evidence>
<dbReference type="InterPro" id="IPR036950">
    <property type="entry name" value="PBP_transglycosylase"/>
</dbReference>
<evidence type="ECO:0000256" key="5">
    <source>
        <dbReference type="ARBA" id="ARBA00022801"/>
    </source>
</evidence>
<dbReference type="AlphaFoldDB" id="A0A3B0Z5Z4"/>